<evidence type="ECO:0000313" key="3">
    <source>
        <dbReference type="Proteomes" id="UP001214756"/>
    </source>
</evidence>
<dbReference type="PRINTS" id="PR00368">
    <property type="entry name" value="FADPNR"/>
</dbReference>
<reference evidence="2" key="1">
    <citation type="submission" date="2023-02" db="EMBL/GenBank/DDBJ databases">
        <title>Genome sequence of Microbacterium liquefaciens B1075.</title>
        <authorList>
            <person name="Cao J."/>
            <person name="Li X."/>
        </authorList>
    </citation>
    <scope>NUCLEOTIDE SEQUENCE</scope>
    <source>
        <strain evidence="2">B1075</strain>
    </source>
</reference>
<gene>
    <name evidence="2" type="ORF">PWF71_16330</name>
</gene>
<protein>
    <submittedName>
        <fullName evidence="2">NAD(P)/FAD-dependent oxidoreductase</fullName>
    </submittedName>
</protein>
<dbReference type="Pfam" id="PF13738">
    <property type="entry name" value="Pyr_redox_3"/>
    <property type="match status" value="1"/>
</dbReference>
<name>A0AAJ5VAU2_MICMQ</name>
<dbReference type="GO" id="GO:0050660">
    <property type="term" value="F:flavin adenine dinucleotide binding"/>
    <property type="evidence" value="ECO:0007669"/>
    <property type="project" value="TreeGrafter"/>
</dbReference>
<dbReference type="Gene3D" id="3.50.50.60">
    <property type="entry name" value="FAD/NAD(P)-binding domain"/>
    <property type="match status" value="1"/>
</dbReference>
<sequence>MTSRRAIKKLPLGMGRRRAIIVGAGQSGLAVAAALVEGGLTPQHEFVIIDASSGETSWANRWHSMVLLSDARHSTLVGYPTVGNQRRHLTANEMSRYLADTAARIGVKPLWRTRAIGVERRGAEETTLVLSTSVGDVQTRNVVCATGAASRPRRPQWFSGLDVPGMALHSSDYHDPKQLPPGDVLIVGGGNTGVQLARELNDSHTVTLSVRTPRRRHALAFFPHSSGRYRHLIEGKRQPEPLYTDSYQSLRRDGIAISSAVTSAHGPTVSLADGSTLTPTSVIAATGYLPGDDWLPDHAHPTGHHPTQTTIPGLTVAGMPRFSRPGSDTIHGIHRDALLIARSILDRP</sequence>
<dbReference type="PANTHER" id="PTHR43539:SF78">
    <property type="entry name" value="FLAVIN-CONTAINING MONOOXYGENASE"/>
    <property type="match status" value="1"/>
</dbReference>
<dbReference type="PANTHER" id="PTHR43539">
    <property type="entry name" value="FLAVIN-BINDING MONOOXYGENASE-LIKE PROTEIN (AFU_ORTHOLOGUE AFUA_4G09220)"/>
    <property type="match status" value="1"/>
</dbReference>
<keyword evidence="1" id="KW-0560">Oxidoreductase</keyword>
<organism evidence="2 3">
    <name type="scientific">Microbacterium maritypicum</name>
    <name type="common">Microbacterium liquefaciens</name>
    <dbReference type="NCBI Taxonomy" id="33918"/>
    <lineage>
        <taxon>Bacteria</taxon>
        <taxon>Bacillati</taxon>
        <taxon>Actinomycetota</taxon>
        <taxon>Actinomycetes</taxon>
        <taxon>Micrococcales</taxon>
        <taxon>Microbacteriaceae</taxon>
        <taxon>Microbacterium</taxon>
    </lineage>
</organism>
<evidence type="ECO:0000313" key="2">
    <source>
        <dbReference type="EMBL" id="WEF20835.1"/>
    </source>
</evidence>
<dbReference type="GO" id="GO:0004497">
    <property type="term" value="F:monooxygenase activity"/>
    <property type="evidence" value="ECO:0007669"/>
    <property type="project" value="TreeGrafter"/>
</dbReference>
<evidence type="ECO:0000256" key="1">
    <source>
        <dbReference type="ARBA" id="ARBA00023002"/>
    </source>
</evidence>
<dbReference type="RefSeq" id="WP_275093154.1">
    <property type="nucleotide sequence ID" value="NZ_CP118606.1"/>
</dbReference>
<dbReference type="EMBL" id="CP118606">
    <property type="protein sequence ID" value="WEF20835.1"/>
    <property type="molecule type" value="Genomic_DNA"/>
</dbReference>
<dbReference type="Proteomes" id="UP001214756">
    <property type="component" value="Chromosome"/>
</dbReference>
<dbReference type="InterPro" id="IPR050982">
    <property type="entry name" value="Auxin_biosynth/cation_transpt"/>
</dbReference>
<accession>A0AAJ5VAU2</accession>
<dbReference type="SUPFAM" id="SSF51905">
    <property type="entry name" value="FAD/NAD(P)-binding domain"/>
    <property type="match status" value="1"/>
</dbReference>
<dbReference type="AlphaFoldDB" id="A0AAJ5VAU2"/>
<proteinExistence type="predicted"/>
<dbReference type="InterPro" id="IPR036188">
    <property type="entry name" value="FAD/NAD-bd_sf"/>
</dbReference>
<dbReference type="PRINTS" id="PR00469">
    <property type="entry name" value="PNDRDTASEII"/>
</dbReference>